<sequence>MSRSEENEQTIGKEQLQPADIIISAANSFTSKIIRTATISYVSHASLYYGNGHIIESIGDGVSFRSFEVFLAEDTYAAAYRSPEMTPDKANEIVTYAKSKADAKAEYLYIGDVLANTSLCDKATESNKFFCSQLVIESYQQAGLLKSLIPSCITPEDIARIVKKSFNFVGTLKGTPSTTAAAIGLAIAMEAPRLYPRLFREIKNGGGPLTKQVGAVTQ</sequence>
<name>A0ABW5CBS8_9PROT</name>
<comment type="caution">
    <text evidence="1">The sequence shown here is derived from an EMBL/GenBank/DDBJ whole genome shotgun (WGS) entry which is preliminary data.</text>
</comment>
<dbReference type="Proteomes" id="UP001597296">
    <property type="component" value="Unassembled WGS sequence"/>
</dbReference>
<dbReference type="Gene3D" id="3.90.1720.10">
    <property type="entry name" value="endopeptidase domain like (from Nostoc punctiforme)"/>
    <property type="match status" value="1"/>
</dbReference>
<dbReference type="RefSeq" id="WP_377315231.1">
    <property type="nucleotide sequence ID" value="NZ_JBHUIY010000009.1"/>
</dbReference>
<evidence type="ECO:0000313" key="1">
    <source>
        <dbReference type="EMBL" id="MFD2233458.1"/>
    </source>
</evidence>
<dbReference type="InterPro" id="IPR024453">
    <property type="entry name" value="Peptidase_C92"/>
</dbReference>
<evidence type="ECO:0000313" key="2">
    <source>
        <dbReference type="Proteomes" id="UP001597296"/>
    </source>
</evidence>
<keyword evidence="2" id="KW-1185">Reference proteome</keyword>
<dbReference type="EMBL" id="JBHUIY010000009">
    <property type="protein sequence ID" value="MFD2233458.1"/>
    <property type="molecule type" value="Genomic_DNA"/>
</dbReference>
<dbReference type="SUPFAM" id="SSF54001">
    <property type="entry name" value="Cysteine proteinases"/>
    <property type="match status" value="1"/>
</dbReference>
<protein>
    <submittedName>
        <fullName evidence="1">YiiX/YebB-like N1pC/P60 family cysteine hydrolase</fullName>
    </submittedName>
</protein>
<accession>A0ABW5CBS8</accession>
<proteinExistence type="predicted"/>
<dbReference type="InterPro" id="IPR038765">
    <property type="entry name" value="Papain-like_cys_pep_sf"/>
</dbReference>
<dbReference type="Pfam" id="PF05708">
    <property type="entry name" value="Peptidase_C92"/>
    <property type="match status" value="1"/>
</dbReference>
<organism evidence="1 2">
    <name type="scientific">Phaeospirillum tilakii</name>
    <dbReference type="NCBI Taxonomy" id="741673"/>
    <lineage>
        <taxon>Bacteria</taxon>
        <taxon>Pseudomonadati</taxon>
        <taxon>Pseudomonadota</taxon>
        <taxon>Alphaproteobacteria</taxon>
        <taxon>Rhodospirillales</taxon>
        <taxon>Rhodospirillaceae</taxon>
        <taxon>Phaeospirillum</taxon>
    </lineage>
</organism>
<reference evidence="2" key="1">
    <citation type="journal article" date="2019" name="Int. J. Syst. Evol. Microbiol.">
        <title>The Global Catalogue of Microorganisms (GCM) 10K type strain sequencing project: providing services to taxonomists for standard genome sequencing and annotation.</title>
        <authorList>
            <consortium name="The Broad Institute Genomics Platform"/>
            <consortium name="The Broad Institute Genome Sequencing Center for Infectious Disease"/>
            <person name="Wu L."/>
            <person name="Ma J."/>
        </authorList>
    </citation>
    <scope>NUCLEOTIDE SEQUENCE [LARGE SCALE GENOMIC DNA]</scope>
    <source>
        <strain evidence="2">KCTC 15012</strain>
    </source>
</reference>
<gene>
    <name evidence="1" type="ORF">ACFSNB_06545</name>
</gene>